<dbReference type="EMBL" id="CP034234">
    <property type="protein sequence ID" value="AZK44552.1"/>
    <property type="molecule type" value="Genomic_DNA"/>
</dbReference>
<evidence type="ECO:0000256" key="2">
    <source>
        <dbReference type="ARBA" id="ARBA00022741"/>
    </source>
</evidence>
<dbReference type="PANTHER" id="PTHR11564">
    <property type="entry name" value="SIGNAL RECOGNITION PARTICLE 54K PROTEIN SRP54"/>
    <property type="match status" value="1"/>
</dbReference>
<keyword evidence="3 9" id="KW-0378">Hydrolase</keyword>
<dbReference type="InterPro" id="IPR022941">
    <property type="entry name" value="SRP54"/>
</dbReference>
<feature type="binding site" evidence="9">
    <location>
        <begin position="244"/>
        <end position="247"/>
    </location>
    <ligand>
        <name>GTP</name>
        <dbReference type="ChEBI" id="CHEBI:37565"/>
    </ligand>
</feature>
<evidence type="ECO:0000256" key="7">
    <source>
        <dbReference type="ARBA" id="ARBA00023274"/>
    </source>
</evidence>
<dbReference type="GO" id="GO:0008312">
    <property type="term" value="F:7S RNA binding"/>
    <property type="evidence" value="ECO:0007669"/>
    <property type="project" value="InterPro"/>
</dbReference>
<comment type="similarity">
    <text evidence="1 9">Belongs to the GTP-binding SRP family. SRP54 subfamily.</text>
</comment>
<keyword evidence="2 9" id="KW-0547">Nucleotide-binding</keyword>
<accession>A0A3Q8S7Y4</accession>
<keyword evidence="14" id="KW-1185">Reference proteome</keyword>
<dbReference type="Pfam" id="PF00448">
    <property type="entry name" value="SRP54"/>
    <property type="match status" value="1"/>
</dbReference>
<dbReference type="InterPro" id="IPR003593">
    <property type="entry name" value="AAA+_ATPase"/>
</dbReference>
<dbReference type="InterPro" id="IPR000897">
    <property type="entry name" value="SRP54_GTPase_dom"/>
</dbReference>
<feature type="domain" description="Signal recognition particle SRP54 helical bundle" evidence="12">
    <location>
        <begin position="2"/>
        <end position="87"/>
    </location>
</feature>
<evidence type="ECO:0000256" key="3">
    <source>
        <dbReference type="ARBA" id="ARBA00022801"/>
    </source>
</evidence>
<keyword evidence="9" id="KW-0963">Cytoplasm</keyword>
<dbReference type="Gene3D" id="1.20.120.140">
    <property type="entry name" value="Signal recognition particle SRP54, nucleotide-binding domain"/>
    <property type="match status" value="1"/>
</dbReference>
<evidence type="ECO:0000259" key="10">
    <source>
        <dbReference type="SMART" id="SM00382"/>
    </source>
</evidence>
<comment type="subunit">
    <text evidence="9">Part of the signal recognition particle protein translocation system, which is composed of SRP and FtsY.</text>
</comment>
<dbReference type="GO" id="GO:0003924">
    <property type="term" value="F:GTPase activity"/>
    <property type="evidence" value="ECO:0007669"/>
    <property type="project" value="UniProtKB-UniRule"/>
</dbReference>
<proteinExistence type="inferred from homology"/>
<feature type="binding site" evidence="9">
    <location>
        <begin position="107"/>
        <end position="114"/>
    </location>
    <ligand>
        <name>GTP</name>
        <dbReference type="ChEBI" id="CHEBI:37565"/>
    </ligand>
</feature>
<comment type="domain">
    <text evidence="9">Composed of three domains: the N-terminal N domain, which is responsible for interactions with the ribosome, the central G domain, which binds GTP, and the C-terminal M domain, which binds the RNA and the signal sequence of the RNC.</text>
</comment>
<dbReference type="GO" id="GO:0048500">
    <property type="term" value="C:signal recognition particle"/>
    <property type="evidence" value="ECO:0007669"/>
    <property type="project" value="UniProtKB-UniRule"/>
</dbReference>
<dbReference type="AlphaFoldDB" id="A0A3Q8S7Y4"/>
<comment type="catalytic activity">
    <reaction evidence="8 9">
        <text>GTP + H2O = GDP + phosphate + H(+)</text>
        <dbReference type="Rhea" id="RHEA:19669"/>
        <dbReference type="ChEBI" id="CHEBI:15377"/>
        <dbReference type="ChEBI" id="CHEBI:15378"/>
        <dbReference type="ChEBI" id="CHEBI:37565"/>
        <dbReference type="ChEBI" id="CHEBI:43474"/>
        <dbReference type="ChEBI" id="CHEBI:58189"/>
        <dbReference type="EC" id="3.6.5.4"/>
    </reaction>
</comment>
<dbReference type="SUPFAM" id="SSF47446">
    <property type="entry name" value="Signal peptide-binding domain"/>
    <property type="match status" value="1"/>
</dbReference>
<dbReference type="Gene3D" id="1.10.260.30">
    <property type="entry name" value="Signal recognition particle, SRP54 subunit, M-domain"/>
    <property type="match status" value="1"/>
</dbReference>
<dbReference type="SMART" id="SM00963">
    <property type="entry name" value="SRP54_N"/>
    <property type="match status" value="1"/>
</dbReference>
<dbReference type="Pfam" id="PF02881">
    <property type="entry name" value="SRP54_N"/>
    <property type="match status" value="1"/>
</dbReference>
<dbReference type="PANTHER" id="PTHR11564:SF5">
    <property type="entry name" value="SIGNAL RECOGNITION PARTICLE SUBUNIT SRP54"/>
    <property type="match status" value="1"/>
</dbReference>
<name>A0A3Q8S7Y4_9FIRM</name>
<evidence type="ECO:0000259" key="11">
    <source>
        <dbReference type="SMART" id="SM00962"/>
    </source>
</evidence>
<evidence type="ECO:0000313" key="13">
    <source>
        <dbReference type="EMBL" id="AZK44552.1"/>
    </source>
</evidence>
<dbReference type="InterPro" id="IPR042101">
    <property type="entry name" value="SRP54_N_sf"/>
</dbReference>
<dbReference type="InterPro" id="IPR036891">
    <property type="entry name" value="Signal_recog_part_SRP54_M_sf"/>
</dbReference>
<dbReference type="InterPro" id="IPR013822">
    <property type="entry name" value="Signal_recog_particl_SRP54_hlx"/>
</dbReference>
<keyword evidence="4 9" id="KW-0694">RNA-binding</keyword>
<dbReference type="InterPro" id="IPR027417">
    <property type="entry name" value="P-loop_NTPase"/>
</dbReference>
<dbReference type="GO" id="GO:0006614">
    <property type="term" value="P:SRP-dependent cotranslational protein targeting to membrane"/>
    <property type="evidence" value="ECO:0007669"/>
    <property type="project" value="InterPro"/>
</dbReference>
<dbReference type="Gene3D" id="3.40.50.300">
    <property type="entry name" value="P-loop containing nucleotide triphosphate hydrolases"/>
    <property type="match status" value="1"/>
</dbReference>
<dbReference type="InterPro" id="IPR004780">
    <property type="entry name" value="SRP"/>
</dbReference>
<comment type="function">
    <text evidence="9">Involved in targeting and insertion of nascent membrane proteins into the cytoplasmic membrane. Binds to the hydrophobic signal sequence of the ribosome-nascent chain (RNC) as it emerges from the ribosomes. The SRP-RNC complex is then targeted to the cytoplasmic membrane where it interacts with the SRP receptor FtsY.</text>
</comment>
<evidence type="ECO:0000256" key="9">
    <source>
        <dbReference type="HAMAP-Rule" id="MF_00306"/>
    </source>
</evidence>
<feature type="domain" description="SRP54-type proteins GTP-binding" evidence="11">
    <location>
        <begin position="100"/>
        <end position="292"/>
    </location>
</feature>
<dbReference type="SMART" id="SM00962">
    <property type="entry name" value="SRP54"/>
    <property type="match status" value="1"/>
</dbReference>
<comment type="subcellular location">
    <subcellularLocation>
        <location evidence="9">Cytoplasm</location>
    </subcellularLocation>
    <text evidence="9">The SRP-RNC complex is targeted to the cytoplasmic membrane.</text>
</comment>
<dbReference type="HAMAP" id="MF_00306">
    <property type="entry name" value="SRP54"/>
    <property type="match status" value="1"/>
</dbReference>
<reference evidence="13 14" key="1">
    <citation type="journal article" date="2020" name="Int. J. Syst. Evol. Microbiol.">
        <title>Description of Erysipelothrix piscisicarius sp. nov., an emergent fish pathogen, and assessment of virulence using a tiger barb (Puntigrus tetrazona) infection model.</title>
        <authorList>
            <person name="Pomaranski E.K."/>
            <person name="Griffin M.J."/>
            <person name="Camus A.C."/>
            <person name="Armwood A.R."/>
            <person name="Shelley J."/>
            <person name="Waldbieser G.C."/>
            <person name="LaFrentz B.R."/>
            <person name="Garcia J.C."/>
            <person name="Yanong R."/>
            <person name="Soto E."/>
        </authorList>
    </citation>
    <scope>NUCLEOTIDE SEQUENCE [LARGE SCALE GENOMIC DNA]</scope>
    <source>
        <strain evidence="13 14">15TAL0474</strain>
    </source>
</reference>
<dbReference type="SMART" id="SM00382">
    <property type="entry name" value="AAA"/>
    <property type="match status" value="1"/>
</dbReference>
<evidence type="ECO:0000256" key="6">
    <source>
        <dbReference type="ARBA" id="ARBA00023135"/>
    </source>
</evidence>
<dbReference type="Pfam" id="PF02978">
    <property type="entry name" value="SRP_SPB"/>
    <property type="match status" value="1"/>
</dbReference>
<evidence type="ECO:0000256" key="8">
    <source>
        <dbReference type="ARBA" id="ARBA00048027"/>
    </source>
</evidence>
<gene>
    <name evidence="9" type="primary">ffh</name>
    <name evidence="13" type="ORF">EEI45_07250</name>
</gene>
<organism evidence="13 14">
    <name type="scientific">Erysipelothrix piscisicarius</name>
    <dbReference type="NCBI Taxonomy" id="2485784"/>
    <lineage>
        <taxon>Bacteria</taxon>
        <taxon>Bacillati</taxon>
        <taxon>Bacillota</taxon>
        <taxon>Erysipelotrichia</taxon>
        <taxon>Erysipelotrichales</taxon>
        <taxon>Erysipelotrichaceae</taxon>
        <taxon>Erysipelothrix</taxon>
    </lineage>
</organism>
<evidence type="ECO:0000259" key="12">
    <source>
        <dbReference type="SMART" id="SM00963"/>
    </source>
</evidence>
<dbReference type="InterPro" id="IPR004125">
    <property type="entry name" value="Signal_recog_particle_SRP54_M"/>
</dbReference>
<keyword evidence="5 9" id="KW-0342">GTP-binding</keyword>
<dbReference type="GO" id="GO:0005525">
    <property type="term" value="F:GTP binding"/>
    <property type="evidence" value="ECO:0007669"/>
    <property type="project" value="UniProtKB-UniRule"/>
</dbReference>
<sequence>MAFDNLTNRLQDTFRNMTGKGKLSEKNITDALSEIRISLLEADVSLEVINELLEHTRNEALGIKVTRDVEPSQMFVKIVNDKLIEILGEEKSELSFNQKPGILIMVGLQGSGKTTTIAKIANKLNKEGKKVLLVAADLARPAAIEQLKILGTQIGVEVYAQENSTPVEVVKNALAHGKDFDLILIDTAGRLQIDEALMQQLVDIQSLTKPDEILLSVDAMSGQDVIHVANGFKEKLNITGLVATKFDGDSRGGSILSVRYMTQVPVKCVGVGEGIDELDEFYPDRTASRILGMGDIVSLVEKAQEKMDIEASERSAERMMKGQFTLDDMLIQLQQVSKMGPLSGLMKMMPGANQLAGQIDDADASSTMKKTEAMILSMTPEERNNPKIIRSTRKRRIAEGSGTSTTDVNRLLSQYEKMQKQMKMLSRFMGK</sequence>
<dbReference type="NCBIfam" id="TIGR00959">
    <property type="entry name" value="ffh"/>
    <property type="match status" value="1"/>
</dbReference>
<evidence type="ECO:0000256" key="1">
    <source>
        <dbReference type="ARBA" id="ARBA00005450"/>
    </source>
</evidence>
<evidence type="ECO:0000256" key="5">
    <source>
        <dbReference type="ARBA" id="ARBA00023134"/>
    </source>
</evidence>
<evidence type="ECO:0000313" key="14">
    <source>
        <dbReference type="Proteomes" id="UP000278804"/>
    </source>
</evidence>
<feature type="domain" description="AAA+ ATPase" evidence="10">
    <location>
        <begin position="99"/>
        <end position="297"/>
    </location>
</feature>
<keyword evidence="7 9" id="KW-0687">Ribonucleoprotein</keyword>
<feature type="binding site" evidence="9">
    <location>
        <begin position="186"/>
        <end position="190"/>
    </location>
    <ligand>
        <name>GTP</name>
        <dbReference type="ChEBI" id="CHEBI:37565"/>
    </ligand>
</feature>
<dbReference type="SUPFAM" id="SSF52540">
    <property type="entry name" value="P-loop containing nucleoside triphosphate hydrolases"/>
    <property type="match status" value="1"/>
</dbReference>
<dbReference type="Proteomes" id="UP000278804">
    <property type="component" value="Chromosome"/>
</dbReference>
<dbReference type="EC" id="3.6.5.4" evidence="9"/>
<protein>
    <recommendedName>
        <fullName evidence="9">Signal recognition particle protein</fullName>
        <ecNumber evidence="9">3.6.5.4</ecNumber>
    </recommendedName>
    <alternativeName>
        <fullName evidence="9">Fifty-four homolog</fullName>
    </alternativeName>
</protein>
<dbReference type="RefSeq" id="WP_125164715.1">
    <property type="nucleotide sequence ID" value="NZ_CP034234.1"/>
</dbReference>
<dbReference type="CDD" id="cd18539">
    <property type="entry name" value="SRP_G"/>
    <property type="match status" value="1"/>
</dbReference>
<keyword evidence="6 9" id="KW-0733">Signal recognition particle</keyword>
<dbReference type="KEGG" id="eri:EEI45_07250"/>
<evidence type="ECO:0000256" key="4">
    <source>
        <dbReference type="ARBA" id="ARBA00022884"/>
    </source>
</evidence>